<comment type="caution">
    <text evidence="1">The sequence shown here is derived from an EMBL/GenBank/DDBJ whole genome shotgun (WGS) entry which is preliminary data.</text>
</comment>
<keyword evidence="2" id="KW-1185">Reference proteome</keyword>
<gene>
    <name evidence="1" type="ORF">SPIL2461_LOCUS14183</name>
</gene>
<dbReference type="EMBL" id="CAJNIZ010032280">
    <property type="protein sequence ID" value="CAE7536436.1"/>
    <property type="molecule type" value="Genomic_DNA"/>
</dbReference>
<sequence>MFFNAWANAAQLGKVENEGVDVWFSEFQHFRSTGCDLYRVTNDDRLKGSSFCGFDARAWELSGRFCVILKILLRSTVPEFRDWGLV</sequence>
<proteinExistence type="predicted"/>
<evidence type="ECO:0000313" key="1">
    <source>
        <dbReference type="EMBL" id="CAE7536436.1"/>
    </source>
</evidence>
<protein>
    <submittedName>
        <fullName evidence="1">Uncharacterized protein</fullName>
    </submittedName>
</protein>
<organism evidence="1 2">
    <name type="scientific">Symbiodinium pilosum</name>
    <name type="common">Dinoflagellate</name>
    <dbReference type="NCBI Taxonomy" id="2952"/>
    <lineage>
        <taxon>Eukaryota</taxon>
        <taxon>Sar</taxon>
        <taxon>Alveolata</taxon>
        <taxon>Dinophyceae</taxon>
        <taxon>Suessiales</taxon>
        <taxon>Symbiodiniaceae</taxon>
        <taxon>Symbiodinium</taxon>
    </lineage>
</organism>
<dbReference type="Proteomes" id="UP000649617">
    <property type="component" value="Unassembled WGS sequence"/>
</dbReference>
<evidence type="ECO:0000313" key="2">
    <source>
        <dbReference type="Proteomes" id="UP000649617"/>
    </source>
</evidence>
<dbReference type="AlphaFoldDB" id="A0A812TSL0"/>
<accession>A0A812TSL0</accession>
<dbReference type="OrthoDB" id="10522310at2759"/>
<name>A0A812TSL0_SYMPI</name>
<reference evidence="1" key="1">
    <citation type="submission" date="2021-02" db="EMBL/GenBank/DDBJ databases">
        <authorList>
            <person name="Dougan E. K."/>
            <person name="Rhodes N."/>
            <person name="Thang M."/>
            <person name="Chan C."/>
        </authorList>
    </citation>
    <scope>NUCLEOTIDE SEQUENCE</scope>
</reference>